<keyword evidence="1" id="KW-0812">Transmembrane</keyword>
<feature type="transmembrane region" description="Helical" evidence="1">
    <location>
        <begin position="251"/>
        <end position="269"/>
    </location>
</feature>
<feature type="transmembrane region" description="Helical" evidence="1">
    <location>
        <begin position="389"/>
        <end position="409"/>
    </location>
</feature>
<dbReference type="RefSeq" id="WP_169197546.1">
    <property type="nucleotide sequence ID" value="NZ_WTVH02000010.1"/>
</dbReference>
<accession>A0ABX1N0C1</accession>
<feature type="transmembrane region" description="Helical" evidence="1">
    <location>
        <begin position="364"/>
        <end position="383"/>
    </location>
</feature>
<feature type="transmembrane region" description="Helical" evidence="1">
    <location>
        <begin position="319"/>
        <end position="343"/>
    </location>
</feature>
<evidence type="ECO:0000313" key="2">
    <source>
        <dbReference type="EMBL" id="NMF92220.1"/>
    </source>
</evidence>
<sequence>MTTTADLSLSYEAAPTFSTPLRFFLTAPLFGALAGVVLLFVPDLLGSRWTPGALALTHLIAVGFMLNIMFGALFQILPVVAGAAIPNARIVAGIVHVGLATGVASLTWGLGAGSPPFLNAAVVLLGITFGVFLVAAGYGLRRTPIAQATPRDLRFALLGFGIAATLGMALAMILSGGLSLPLATVVKLHVGWAWLGGSGLLLAATSWVVVPMFQITPNYPARLTRYWALLTCAALVAWSAAVLAGFSLLEFILAIALAALSGAFAITTLRLQTRSRRSVPDNTTRAFQLAMSCMIAGLLCIVAAHRFDHDVWPVLAGILILHGGFVTAIVGMLYKIVPFLAWLHLSQAGMKAPNMKKLQPDGPIRKHLIAHAVALAVLLIAALSGSTLVVRTAGVLVMLEFGLLFANLMRVLGAYRIARSA</sequence>
<proteinExistence type="predicted"/>
<dbReference type="Proteomes" id="UP000601990">
    <property type="component" value="Unassembled WGS sequence"/>
</dbReference>
<feature type="transmembrane region" description="Helical" evidence="1">
    <location>
        <begin position="53"/>
        <end position="78"/>
    </location>
</feature>
<feature type="transmembrane region" description="Helical" evidence="1">
    <location>
        <begin position="192"/>
        <end position="214"/>
    </location>
</feature>
<feature type="transmembrane region" description="Helical" evidence="1">
    <location>
        <begin position="117"/>
        <end position="141"/>
    </location>
</feature>
<feature type="transmembrane region" description="Helical" evidence="1">
    <location>
        <begin position="21"/>
        <end position="41"/>
    </location>
</feature>
<keyword evidence="1" id="KW-1133">Transmembrane helix</keyword>
<comment type="caution">
    <text evidence="2">The sequence shown here is derived from an EMBL/GenBank/DDBJ whole genome shotgun (WGS) entry which is preliminary data.</text>
</comment>
<feature type="transmembrane region" description="Helical" evidence="1">
    <location>
        <begin position="90"/>
        <end position="111"/>
    </location>
</feature>
<gene>
    <name evidence="2" type="ORF">GO608_02600</name>
</gene>
<evidence type="ECO:0008006" key="4">
    <source>
        <dbReference type="Google" id="ProtNLM"/>
    </source>
</evidence>
<keyword evidence="3" id="KW-1185">Reference proteome</keyword>
<reference evidence="2" key="1">
    <citation type="submission" date="2019-12" db="EMBL/GenBank/DDBJ databases">
        <title>Comparative genomics gives insights into the taxonomy of the Azoarcus-Aromatoleum group and reveals separate origins of nif in the plant-associated Azoarcus and non-plant-associated Aromatoleum sub-groups.</title>
        <authorList>
            <person name="Lafos M."/>
            <person name="Maluk M."/>
            <person name="Batista M."/>
            <person name="Junghare M."/>
            <person name="Carmona M."/>
            <person name="Faoro H."/>
            <person name="Cruz L.M."/>
            <person name="Battistoni F."/>
            <person name="De Souza E."/>
            <person name="Pedrosa F."/>
            <person name="Chen W.-M."/>
            <person name="Poole P.S."/>
            <person name="Dixon R.A."/>
            <person name="James E.K."/>
        </authorList>
    </citation>
    <scope>NUCLEOTIDE SEQUENCE</scope>
    <source>
        <strain evidence="2">U120</strain>
    </source>
</reference>
<keyword evidence="1" id="KW-0472">Membrane</keyword>
<feature type="transmembrane region" description="Helical" evidence="1">
    <location>
        <begin position="289"/>
        <end position="307"/>
    </location>
</feature>
<name>A0ABX1N0C1_9RHOO</name>
<evidence type="ECO:0000313" key="3">
    <source>
        <dbReference type="Proteomes" id="UP000601990"/>
    </source>
</evidence>
<evidence type="ECO:0000256" key="1">
    <source>
        <dbReference type="SAM" id="Phobius"/>
    </source>
</evidence>
<organism evidence="2 3">
    <name type="scientific">Aromatoleum buckelii</name>
    <dbReference type="NCBI Taxonomy" id="200254"/>
    <lineage>
        <taxon>Bacteria</taxon>
        <taxon>Pseudomonadati</taxon>
        <taxon>Pseudomonadota</taxon>
        <taxon>Betaproteobacteria</taxon>
        <taxon>Rhodocyclales</taxon>
        <taxon>Rhodocyclaceae</taxon>
        <taxon>Aromatoleum</taxon>
    </lineage>
</organism>
<feature type="transmembrane region" description="Helical" evidence="1">
    <location>
        <begin position="153"/>
        <end position="180"/>
    </location>
</feature>
<feature type="transmembrane region" description="Helical" evidence="1">
    <location>
        <begin position="226"/>
        <end position="245"/>
    </location>
</feature>
<dbReference type="EMBL" id="WTVH01000003">
    <property type="protein sequence ID" value="NMF92220.1"/>
    <property type="molecule type" value="Genomic_DNA"/>
</dbReference>
<protein>
    <recommendedName>
        <fullName evidence="4">Transmembrane protein</fullName>
    </recommendedName>
</protein>